<evidence type="ECO:0000256" key="1">
    <source>
        <dbReference type="SAM" id="MobiDB-lite"/>
    </source>
</evidence>
<feature type="compositionally biased region" description="Polar residues" evidence="1">
    <location>
        <begin position="29"/>
        <end position="40"/>
    </location>
</feature>
<evidence type="ECO:0000259" key="2">
    <source>
        <dbReference type="Pfam" id="PF09362"/>
    </source>
</evidence>
<protein>
    <recommendedName>
        <fullName evidence="2">DUF1996 domain-containing protein</fullName>
    </recommendedName>
</protein>
<organism evidence="3 4">
    <name type="scientific">Daldinia eschscholtzii</name>
    <dbReference type="NCBI Taxonomy" id="292717"/>
    <lineage>
        <taxon>Eukaryota</taxon>
        <taxon>Fungi</taxon>
        <taxon>Dikarya</taxon>
        <taxon>Ascomycota</taxon>
        <taxon>Pezizomycotina</taxon>
        <taxon>Sordariomycetes</taxon>
        <taxon>Xylariomycetidae</taxon>
        <taxon>Xylariales</taxon>
        <taxon>Hypoxylaceae</taxon>
        <taxon>Daldinia</taxon>
    </lineage>
</organism>
<sequence length="429" mass="46675">MSSGTENAKQKFMGGVEKTRAAVDDASKKNSLNSQPTSGGDNPKAGGSSFRSIAKGDTVSSNYDPSKEDTVPCHAPQRPSEHMVERKVASTKMQLTNLVLLAAAGIAPSVNAAATLRFSCSQLVVERLDPLVNPGENPSPHLHQVVGGNAFNVSMDPNVHDLPSTATCTSCTPVEDFSNYWTAVLFFKARNGTLHRVNTFGNELGFTGAKGGQTVYYLSSGKVTAFKPGFRMTVGDPTIRTAEELNRRYKYMDFTCLASPMTRGGQTTYFPKQPCAAGIMVSIRFPTCWDGKNLDSPDHQSHVAYPNGNACPSTHPVAIPQVFYETYWDTRPFNNKAEWPADGSQPFVWSFGDKTGYGIHGDYVFGWKGDALQRAMDANCNSDLFANRINCPTLKTQSLDEANKCTKPRTVTENLDGWLQELPGGMPIN</sequence>
<dbReference type="InterPro" id="IPR018535">
    <property type="entry name" value="DUF1996"/>
</dbReference>
<feature type="domain" description="DUF1996" evidence="2">
    <location>
        <begin position="129"/>
        <end position="367"/>
    </location>
</feature>
<feature type="region of interest" description="Disordered" evidence="1">
    <location>
        <begin position="1"/>
        <end position="81"/>
    </location>
</feature>
<dbReference type="PANTHER" id="PTHR43662">
    <property type="match status" value="1"/>
</dbReference>
<gene>
    <name evidence="3" type="ORF">Daesc_001077</name>
</gene>
<evidence type="ECO:0000313" key="4">
    <source>
        <dbReference type="Proteomes" id="UP001369815"/>
    </source>
</evidence>
<dbReference type="AlphaFoldDB" id="A0AAX6N084"/>
<feature type="compositionally biased region" description="Basic and acidic residues" evidence="1">
    <location>
        <begin position="17"/>
        <end position="28"/>
    </location>
</feature>
<comment type="caution">
    <text evidence="3">The sequence shown here is derived from an EMBL/GenBank/DDBJ whole genome shotgun (WGS) entry which is preliminary data.</text>
</comment>
<dbReference type="EMBL" id="JBANMG010000001">
    <property type="protein sequence ID" value="KAK6958279.1"/>
    <property type="molecule type" value="Genomic_DNA"/>
</dbReference>
<accession>A0AAX6N084</accession>
<evidence type="ECO:0000313" key="3">
    <source>
        <dbReference type="EMBL" id="KAK6958279.1"/>
    </source>
</evidence>
<reference evidence="3 4" key="1">
    <citation type="journal article" date="2024" name="Front Chem Biol">
        <title>Unveiling the potential of Daldinia eschscholtzii MFLUCC 19-0629 through bioactivity and bioinformatics studies for enhanced sustainable agriculture production.</title>
        <authorList>
            <person name="Brooks S."/>
            <person name="Weaver J.A."/>
            <person name="Klomchit A."/>
            <person name="Alharthi S.A."/>
            <person name="Onlamun T."/>
            <person name="Nurani R."/>
            <person name="Vong T.K."/>
            <person name="Alberti F."/>
            <person name="Greco C."/>
        </authorList>
    </citation>
    <scope>NUCLEOTIDE SEQUENCE [LARGE SCALE GENOMIC DNA]</scope>
    <source>
        <strain evidence="3">MFLUCC 19-0629</strain>
    </source>
</reference>
<name>A0AAX6N084_9PEZI</name>
<dbReference type="Pfam" id="PF09362">
    <property type="entry name" value="DUF1996"/>
    <property type="match status" value="1"/>
</dbReference>
<proteinExistence type="predicted"/>
<dbReference type="Proteomes" id="UP001369815">
    <property type="component" value="Unassembled WGS sequence"/>
</dbReference>
<dbReference type="PANTHER" id="PTHR43662:SF13">
    <property type="entry name" value="DUF1996 DOMAIN-CONTAINING PROTEIN"/>
    <property type="match status" value="1"/>
</dbReference>
<keyword evidence="4" id="KW-1185">Reference proteome</keyword>